<reference evidence="1" key="2">
    <citation type="submission" date="2020-05" db="UniProtKB">
        <authorList>
            <consortium name="EnsemblMetazoa"/>
        </authorList>
    </citation>
    <scope>IDENTIFICATION</scope>
    <source>
        <strain evidence="1">wikel</strain>
    </source>
</reference>
<sequence length="62" mass="6793">LSLSVMSLKIEILPEIVSAVRGRAEVYVDGGVLVEPTWSRRCHSEPKPCSLVVPPSGCWRTT</sequence>
<organism evidence="1 2">
    <name type="scientific">Ixodes scapularis</name>
    <name type="common">Black-legged tick</name>
    <name type="synonym">Deer tick</name>
    <dbReference type="NCBI Taxonomy" id="6945"/>
    <lineage>
        <taxon>Eukaryota</taxon>
        <taxon>Metazoa</taxon>
        <taxon>Ecdysozoa</taxon>
        <taxon>Arthropoda</taxon>
        <taxon>Chelicerata</taxon>
        <taxon>Arachnida</taxon>
        <taxon>Acari</taxon>
        <taxon>Parasitiformes</taxon>
        <taxon>Ixodida</taxon>
        <taxon>Ixodoidea</taxon>
        <taxon>Ixodidae</taxon>
        <taxon>Ixodinae</taxon>
        <taxon>Ixodes</taxon>
    </lineage>
</organism>
<dbReference type="InParanoid" id="A0A1S4KMA7"/>
<dbReference type="VEuPathDB" id="VectorBase:ISCI001612"/>
<dbReference type="EnsemblMetazoa" id="ISCW001612-RA">
    <property type="protein sequence ID" value="ISCW001612-PA"/>
    <property type="gene ID" value="ISCW001612"/>
</dbReference>
<protein>
    <submittedName>
        <fullName evidence="1">Uncharacterized protein</fullName>
    </submittedName>
</protein>
<dbReference type="VEuPathDB" id="VectorBase:ISCW001612"/>
<evidence type="ECO:0000313" key="2">
    <source>
        <dbReference type="Proteomes" id="UP000001555"/>
    </source>
</evidence>
<accession>A0A1S4KMA7</accession>
<reference evidence="2" key="1">
    <citation type="submission" date="2008-03" db="EMBL/GenBank/DDBJ databases">
        <title>Annotation of Ixodes scapularis.</title>
        <authorList>
            <consortium name="Ixodes scapularis Genome Project Consortium"/>
            <person name="Caler E."/>
            <person name="Hannick L.I."/>
            <person name="Bidwell S."/>
            <person name="Joardar V."/>
            <person name="Thiagarajan M."/>
            <person name="Amedeo P."/>
            <person name="Galinsky K.J."/>
            <person name="Schobel S."/>
            <person name="Inman J."/>
            <person name="Hostetler J."/>
            <person name="Miller J."/>
            <person name="Hammond M."/>
            <person name="Megy K."/>
            <person name="Lawson D."/>
            <person name="Kodira C."/>
            <person name="Sutton G."/>
            <person name="Meyer J."/>
            <person name="Hill C.A."/>
            <person name="Birren B."/>
            <person name="Nene V."/>
            <person name="Collins F."/>
            <person name="Alarcon-Chaidez F."/>
            <person name="Wikel S."/>
            <person name="Strausberg R."/>
        </authorList>
    </citation>
    <scope>NUCLEOTIDE SEQUENCE [LARGE SCALE GENOMIC DNA]</scope>
    <source>
        <strain evidence="2">Wikel</strain>
    </source>
</reference>
<proteinExistence type="predicted"/>
<evidence type="ECO:0000313" key="1">
    <source>
        <dbReference type="EnsemblMetazoa" id="ISCW001612-PA"/>
    </source>
</evidence>
<dbReference type="Proteomes" id="UP000001555">
    <property type="component" value="Unassembled WGS sequence"/>
</dbReference>
<dbReference type="EMBL" id="ABJB010449774">
    <property type="status" value="NOT_ANNOTATED_CDS"/>
    <property type="molecule type" value="Genomic_DNA"/>
</dbReference>
<dbReference type="AlphaFoldDB" id="A0A1S4KMA7"/>
<keyword evidence="2" id="KW-1185">Reference proteome</keyword>
<name>A0A1S4KMA7_IXOSC</name>